<dbReference type="EMBL" id="MN740287">
    <property type="protein sequence ID" value="QHT98067.1"/>
    <property type="molecule type" value="Genomic_DNA"/>
</dbReference>
<accession>A0A6C0J299</accession>
<proteinExistence type="predicted"/>
<dbReference type="AlphaFoldDB" id="A0A6C0J299"/>
<protein>
    <submittedName>
        <fullName evidence="1">Uncharacterized protein</fullName>
    </submittedName>
</protein>
<sequence>MLLLVNGNNSLDIFKALVQILESKCFELFGKTMILSRSRLEKDVEPLKEFFYNLGIILCIEFTDDINMKEYSNNCILKDYKLWIEMPCRTNLAISFDYACHNSKPRHLE</sequence>
<name>A0A6C0J299_9ZZZZ</name>
<evidence type="ECO:0000313" key="1">
    <source>
        <dbReference type="EMBL" id="QHT98067.1"/>
    </source>
</evidence>
<reference evidence="1" key="1">
    <citation type="journal article" date="2020" name="Nature">
        <title>Giant virus diversity and host interactions through global metagenomics.</title>
        <authorList>
            <person name="Schulz F."/>
            <person name="Roux S."/>
            <person name="Paez-Espino D."/>
            <person name="Jungbluth S."/>
            <person name="Walsh D.A."/>
            <person name="Denef V.J."/>
            <person name="McMahon K.D."/>
            <person name="Konstantinidis K.T."/>
            <person name="Eloe-Fadrosh E.A."/>
            <person name="Kyrpides N.C."/>
            <person name="Woyke T."/>
        </authorList>
    </citation>
    <scope>NUCLEOTIDE SEQUENCE</scope>
    <source>
        <strain evidence="1">GVMAG-M-3300025626-8</strain>
    </source>
</reference>
<organism evidence="1">
    <name type="scientific">viral metagenome</name>
    <dbReference type="NCBI Taxonomy" id="1070528"/>
    <lineage>
        <taxon>unclassified sequences</taxon>
        <taxon>metagenomes</taxon>
        <taxon>organismal metagenomes</taxon>
    </lineage>
</organism>